<feature type="region of interest" description="Disordered" evidence="1">
    <location>
        <begin position="1"/>
        <end position="45"/>
    </location>
</feature>
<organism evidence="2 3">
    <name type="scientific">Nonomuraea phyllanthi</name>
    <dbReference type="NCBI Taxonomy" id="2219224"/>
    <lineage>
        <taxon>Bacteria</taxon>
        <taxon>Bacillati</taxon>
        <taxon>Actinomycetota</taxon>
        <taxon>Actinomycetes</taxon>
        <taxon>Streptosporangiales</taxon>
        <taxon>Streptosporangiaceae</taxon>
        <taxon>Nonomuraea</taxon>
    </lineage>
</organism>
<dbReference type="RefSeq" id="WP_139636004.1">
    <property type="nucleotide sequence ID" value="NZ_CP045572.1"/>
</dbReference>
<keyword evidence="3" id="KW-1185">Reference proteome</keyword>
<reference evidence="2 3" key="1">
    <citation type="submission" date="2019-10" db="EMBL/GenBank/DDBJ databases">
        <title>Nonomuraea sp. nov., isolated from Phyllanthus amarus.</title>
        <authorList>
            <person name="Klykleung N."/>
            <person name="Tanasupawat S."/>
        </authorList>
    </citation>
    <scope>NUCLEOTIDE SEQUENCE [LARGE SCALE GENOMIC DNA]</scope>
    <source>
        <strain evidence="2 3">PA1-10</strain>
    </source>
</reference>
<protein>
    <submittedName>
        <fullName evidence="2">Uncharacterized protein</fullName>
    </submittedName>
</protein>
<accession>A0A5P9Z4N7</accession>
<name>A0A5C4VIR6_9ACTN</name>
<evidence type="ECO:0000313" key="2">
    <source>
        <dbReference type="EMBL" id="KAB8191155.1"/>
    </source>
</evidence>
<evidence type="ECO:0000313" key="3">
    <source>
        <dbReference type="Proteomes" id="UP000312512"/>
    </source>
</evidence>
<dbReference type="AlphaFoldDB" id="A0A5C4VIR6"/>
<sequence>MTEPSTTALTPKPPDTGSPSTTTAPERPGTGWALGGSAFPPPPTGLLRARVAAEAQGEGGQA</sequence>
<dbReference type="EMBL" id="VDLX02000013">
    <property type="protein sequence ID" value="KAB8191155.1"/>
    <property type="molecule type" value="Genomic_DNA"/>
</dbReference>
<proteinExistence type="predicted"/>
<gene>
    <name evidence="2" type="ORF">FH608_031615</name>
</gene>
<comment type="caution">
    <text evidence="2">The sequence shown here is derived from an EMBL/GenBank/DDBJ whole genome shotgun (WGS) entry which is preliminary data.</text>
</comment>
<dbReference type="Proteomes" id="UP000312512">
    <property type="component" value="Unassembled WGS sequence"/>
</dbReference>
<accession>A0A5C4VIR6</accession>
<evidence type="ECO:0000256" key="1">
    <source>
        <dbReference type="SAM" id="MobiDB-lite"/>
    </source>
</evidence>